<accession>A0A9P0YWC6</accession>
<dbReference type="Proteomes" id="UP001152484">
    <property type="component" value="Unassembled WGS sequence"/>
</dbReference>
<dbReference type="AlphaFoldDB" id="A0A9P0YWC6"/>
<dbReference type="EMBL" id="CAMAPE010000010">
    <property type="protein sequence ID" value="CAH9079186.1"/>
    <property type="molecule type" value="Genomic_DNA"/>
</dbReference>
<gene>
    <name evidence="1" type="ORF">CEURO_LOCUS7092</name>
</gene>
<evidence type="ECO:0000313" key="2">
    <source>
        <dbReference type="Proteomes" id="UP001152484"/>
    </source>
</evidence>
<proteinExistence type="predicted"/>
<sequence length="127" mass="14872">MDLALAGEKRLLQLNELEEFRLAAYDSSKLYKERTKVLHDRVISRRKFERGDKVLLFNSRYKFFPGKLKTRWLGPFEVLEAFPSGAVQLLNKSGQKLMVNGQRLKLYHDGERQEATSVYCLTDPKYE</sequence>
<organism evidence="1 2">
    <name type="scientific">Cuscuta europaea</name>
    <name type="common">European dodder</name>
    <dbReference type="NCBI Taxonomy" id="41803"/>
    <lineage>
        <taxon>Eukaryota</taxon>
        <taxon>Viridiplantae</taxon>
        <taxon>Streptophyta</taxon>
        <taxon>Embryophyta</taxon>
        <taxon>Tracheophyta</taxon>
        <taxon>Spermatophyta</taxon>
        <taxon>Magnoliopsida</taxon>
        <taxon>eudicotyledons</taxon>
        <taxon>Gunneridae</taxon>
        <taxon>Pentapetalae</taxon>
        <taxon>asterids</taxon>
        <taxon>lamiids</taxon>
        <taxon>Solanales</taxon>
        <taxon>Convolvulaceae</taxon>
        <taxon>Cuscuteae</taxon>
        <taxon>Cuscuta</taxon>
        <taxon>Cuscuta subgen. Cuscuta</taxon>
    </lineage>
</organism>
<reference evidence="1" key="1">
    <citation type="submission" date="2022-07" db="EMBL/GenBank/DDBJ databases">
        <authorList>
            <person name="Macas J."/>
            <person name="Novak P."/>
            <person name="Neumann P."/>
        </authorList>
    </citation>
    <scope>NUCLEOTIDE SEQUENCE</scope>
</reference>
<dbReference type="OrthoDB" id="1272910at2759"/>
<evidence type="ECO:0008006" key="3">
    <source>
        <dbReference type="Google" id="ProtNLM"/>
    </source>
</evidence>
<evidence type="ECO:0000313" key="1">
    <source>
        <dbReference type="EMBL" id="CAH9079186.1"/>
    </source>
</evidence>
<keyword evidence="2" id="KW-1185">Reference proteome</keyword>
<comment type="caution">
    <text evidence="1">The sequence shown here is derived from an EMBL/GenBank/DDBJ whole genome shotgun (WGS) entry which is preliminary data.</text>
</comment>
<protein>
    <recommendedName>
        <fullName evidence="3">Reverse transcriptase domain-containing protein</fullName>
    </recommendedName>
</protein>
<name>A0A9P0YWC6_CUSEU</name>